<protein>
    <submittedName>
        <fullName evidence="1">Uncharacterized protein</fullName>
    </submittedName>
</protein>
<dbReference type="AlphaFoldDB" id="A0A0C9ZH96"/>
<reference evidence="2" key="2">
    <citation type="submission" date="2015-01" db="EMBL/GenBank/DDBJ databases">
        <title>Evolutionary Origins and Diversification of the Mycorrhizal Mutualists.</title>
        <authorList>
            <consortium name="DOE Joint Genome Institute"/>
            <consortium name="Mycorrhizal Genomics Consortium"/>
            <person name="Kohler A."/>
            <person name="Kuo A."/>
            <person name="Nagy L.G."/>
            <person name="Floudas D."/>
            <person name="Copeland A."/>
            <person name="Barry K.W."/>
            <person name="Cichocki N."/>
            <person name="Veneault-Fourrey C."/>
            <person name="LaButti K."/>
            <person name="Lindquist E.A."/>
            <person name="Lipzen A."/>
            <person name="Lundell T."/>
            <person name="Morin E."/>
            <person name="Murat C."/>
            <person name="Riley R."/>
            <person name="Ohm R."/>
            <person name="Sun H."/>
            <person name="Tunlid A."/>
            <person name="Henrissat B."/>
            <person name="Grigoriev I.V."/>
            <person name="Hibbett D.S."/>
            <person name="Martin F."/>
        </authorList>
    </citation>
    <scope>NUCLEOTIDE SEQUENCE [LARGE SCALE GENOMIC DNA]</scope>
    <source>
        <strain evidence="2">441</strain>
    </source>
</reference>
<gene>
    <name evidence="1" type="ORF">PISMIDRAFT_673685</name>
</gene>
<accession>A0A0C9ZH96</accession>
<evidence type="ECO:0000313" key="2">
    <source>
        <dbReference type="Proteomes" id="UP000054018"/>
    </source>
</evidence>
<reference evidence="1 2" key="1">
    <citation type="submission" date="2014-04" db="EMBL/GenBank/DDBJ databases">
        <authorList>
            <consortium name="DOE Joint Genome Institute"/>
            <person name="Kuo A."/>
            <person name="Kohler A."/>
            <person name="Costa M.D."/>
            <person name="Nagy L.G."/>
            <person name="Floudas D."/>
            <person name="Copeland A."/>
            <person name="Barry K.W."/>
            <person name="Cichocki N."/>
            <person name="Veneault-Fourrey C."/>
            <person name="LaButti K."/>
            <person name="Lindquist E.A."/>
            <person name="Lipzen A."/>
            <person name="Lundell T."/>
            <person name="Morin E."/>
            <person name="Murat C."/>
            <person name="Sun H."/>
            <person name="Tunlid A."/>
            <person name="Henrissat B."/>
            <person name="Grigoriev I.V."/>
            <person name="Hibbett D.S."/>
            <person name="Martin F."/>
            <person name="Nordberg H.P."/>
            <person name="Cantor M.N."/>
            <person name="Hua S.X."/>
        </authorList>
    </citation>
    <scope>NUCLEOTIDE SEQUENCE [LARGE SCALE GENOMIC DNA]</scope>
    <source>
        <strain evidence="1 2">441</strain>
    </source>
</reference>
<dbReference type="HOGENOM" id="CLU_3069632_0_0_1"/>
<proteinExistence type="predicted"/>
<dbReference type="Proteomes" id="UP000054018">
    <property type="component" value="Unassembled WGS sequence"/>
</dbReference>
<sequence length="53" mass="6004">MAATVSGYSLVGCATPVHNRPIRSFKKPFRSICSQLVAPLVIFYHFLMDYRTI</sequence>
<keyword evidence="2" id="KW-1185">Reference proteome</keyword>
<name>A0A0C9ZH96_9AGAM</name>
<dbReference type="EMBL" id="KN833692">
    <property type="protein sequence ID" value="KIK28611.1"/>
    <property type="molecule type" value="Genomic_DNA"/>
</dbReference>
<evidence type="ECO:0000313" key="1">
    <source>
        <dbReference type="EMBL" id="KIK28611.1"/>
    </source>
</evidence>
<organism evidence="1 2">
    <name type="scientific">Pisolithus microcarpus 441</name>
    <dbReference type="NCBI Taxonomy" id="765257"/>
    <lineage>
        <taxon>Eukaryota</taxon>
        <taxon>Fungi</taxon>
        <taxon>Dikarya</taxon>
        <taxon>Basidiomycota</taxon>
        <taxon>Agaricomycotina</taxon>
        <taxon>Agaricomycetes</taxon>
        <taxon>Agaricomycetidae</taxon>
        <taxon>Boletales</taxon>
        <taxon>Sclerodermatineae</taxon>
        <taxon>Pisolithaceae</taxon>
        <taxon>Pisolithus</taxon>
    </lineage>
</organism>